<evidence type="ECO:0000313" key="2">
    <source>
        <dbReference type="Proteomes" id="UP000253562"/>
    </source>
</evidence>
<dbReference type="AlphaFoldDB" id="A0A368KN54"/>
<gene>
    <name evidence="1" type="ORF">DTL42_17860</name>
</gene>
<protein>
    <submittedName>
        <fullName evidence="1">Uncharacterized protein</fullName>
    </submittedName>
</protein>
<evidence type="ECO:0000313" key="1">
    <source>
        <dbReference type="EMBL" id="RCS44177.1"/>
    </source>
</evidence>
<comment type="caution">
    <text evidence="1">The sequence shown here is derived from an EMBL/GenBank/DDBJ whole genome shotgun (WGS) entry which is preliminary data.</text>
</comment>
<sequence length="551" mass="61533">MRRFWAGCWVMVLVGLMGWAGFVWGEEAEERLEARIFFTEGAGGPLRESAEFQTEEDPHAFLWITGLRPRPQDHGRASIAGMLSAYKPDGTLLTESPFSADKYMELLGPGAEVIYLQTNVNGNDYSSGPHKIVAEVVHNETGKRVTASREFFIKPVEKLSIIQYEFGYRSDKSISPGMFLQAGRPHVLNLQLLKFGLKDGQARLRISMMGCDQQGQPIQAEPMVQERQLTAEIEEGHYLIGKLSLPFVPNRAGQHFIRVTVDDLNSGEKTTRDIPCPVVSVFGDAEQAVPTPPPGLLWLEACLTNGEHGSLRQGNTYYANDTIYSQIRIAGLKTNAHGIGKLALRVTVSDETGQLLFEKEVEELPYHLMHDRNVFEFSFWQKTNFPETLSGPVTWTLQITDQISGATGYLSKEVVVNPDTQLHATGYEFYLWEDSDIPAGNLFTVGRPYHLRATVVGTELKNSTRDIEVKMIGVDRQGNRLSDFELSTSQPIAFSRFSEPAKNLDIKLPFRLNRSGKYALRLIVTDKHSGQVTSEDIPIEVVGLGPNDLKE</sequence>
<accession>A0A368KN54</accession>
<proteinExistence type="predicted"/>
<dbReference type="EMBL" id="QPEX01000035">
    <property type="protein sequence ID" value="RCS44177.1"/>
    <property type="molecule type" value="Genomic_DNA"/>
</dbReference>
<reference evidence="1 2" key="1">
    <citation type="submission" date="2018-07" db="EMBL/GenBank/DDBJ databases">
        <title>Comparative genomes isolates from brazilian mangrove.</title>
        <authorList>
            <person name="De Araujo J.E."/>
            <person name="Taketani R.G."/>
            <person name="Silva M.C.P."/>
            <person name="Lourenco M.V."/>
            <person name="Oliveira V.M."/>
            <person name="Andreote F.D."/>
        </authorList>
    </citation>
    <scope>NUCLEOTIDE SEQUENCE [LARGE SCALE GENOMIC DNA]</scope>
    <source>
        <strain evidence="1 2">HEX PRIS-MGV</strain>
    </source>
</reference>
<dbReference type="RefSeq" id="WP_114370510.1">
    <property type="nucleotide sequence ID" value="NZ_QPEX01000035.1"/>
</dbReference>
<dbReference type="OrthoDB" id="9929367at2"/>
<organism evidence="1 2">
    <name type="scientific">Bremerella cremea</name>
    <dbReference type="NCBI Taxonomy" id="1031537"/>
    <lineage>
        <taxon>Bacteria</taxon>
        <taxon>Pseudomonadati</taxon>
        <taxon>Planctomycetota</taxon>
        <taxon>Planctomycetia</taxon>
        <taxon>Pirellulales</taxon>
        <taxon>Pirellulaceae</taxon>
        <taxon>Bremerella</taxon>
    </lineage>
</organism>
<dbReference type="Proteomes" id="UP000253562">
    <property type="component" value="Unassembled WGS sequence"/>
</dbReference>
<name>A0A368KN54_9BACT</name>